<keyword evidence="1" id="KW-0472">Membrane</keyword>
<name>A0A1Y2FE64_9FUNG</name>
<keyword evidence="1" id="KW-1133">Transmembrane helix</keyword>
<keyword evidence="3" id="KW-1185">Reference proteome</keyword>
<feature type="transmembrane region" description="Helical" evidence="1">
    <location>
        <begin position="181"/>
        <end position="202"/>
    </location>
</feature>
<feature type="transmembrane region" description="Helical" evidence="1">
    <location>
        <begin position="142"/>
        <end position="161"/>
    </location>
</feature>
<dbReference type="EMBL" id="MCOG01000009">
    <property type="protein sequence ID" value="ORY82209.1"/>
    <property type="molecule type" value="Genomic_DNA"/>
</dbReference>
<organism evidence="2 3">
    <name type="scientific">Neocallimastix californiae</name>
    <dbReference type="NCBI Taxonomy" id="1754190"/>
    <lineage>
        <taxon>Eukaryota</taxon>
        <taxon>Fungi</taxon>
        <taxon>Fungi incertae sedis</taxon>
        <taxon>Chytridiomycota</taxon>
        <taxon>Chytridiomycota incertae sedis</taxon>
        <taxon>Neocallimastigomycetes</taxon>
        <taxon>Neocallimastigales</taxon>
        <taxon>Neocallimastigaceae</taxon>
        <taxon>Neocallimastix</taxon>
    </lineage>
</organism>
<evidence type="ECO:0000313" key="2">
    <source>
        <dbReference type="EMBL" id="ORY82209.1"/>
    </source>
</evidence>
<feature type="transmembrane region" description="Helical" evidence="1">
    <location>
        <begin position="71"/>
        <end position="94"/>
    </location>
</feature>
<accession>A0A1Y2FE64</accession>
<evidence type="ECO:0000313" key="3">
    <source>
        <dbReference type="Proteomes" id="UP000193920"/>
    </source>
</evidence>
<dbReference type="AlphaFoldDB" id="A0A1Y2FE64"/>
<comment type="caution">
    <text evidence="2">The sequence shown here is derived from an EMBL/GenBank/DDBJ whole genome shotgun (WGS) entry which is preliminary data.</text>
</comment>
<proteinExistence type="predicted"/>
<keyword evidence="1" id="KW-0812">Transmembrane</keyword>
<evidence type="ECO:0000256" key="1">
    <source>
        <dbReference type="SAM" id="Phobius"/>
    </source>
</evidence>
<feature type="transmembrane region" description="Helical" evidence="1">
    <location>
        <begin position="223"/>
        <end position="247"/>
    </location>
</feature>
<dbReference type="OrthoDB" id="2143908at2759"/>
<dbReference type="Proteomes" id="UP000193920">
    <property type="component" value="Unassembled WGS sequence"/>
</dbReference>
<feature type="transmembrane region" description="Helical" evidence="1">
    <location>
        <begin position="259"/>
        <end position="276"/>
    </location>
</feature>
<feature type="transmembrane region" description="Helical" evidence="1">
    <location>
        <begin position="44"/>
        <end position="64"/>
    </location>
</feature>
<sequence length="398" mass="45714">MGKSSFTYEEPTGFHRFNSNYTTCNPKQLYLNFFDGLFNRFKDAFFFSSVLQFALVALMYYNVGKGRYWKILFYSSICGLIGSIIEASTVSFLCTESRKDTPYTKVFTFFIAEFFWICNEFSIPFLNLIKMRAFSKGKTSKIISYVVLAIFPLFAFCRFWIGFVRSKYGVLNSFDISNSHGIAFACMALADLICTCGILYFVKKNNQKEFNTSNINHYIKRSSYVILICVDVISILLAIICFLPYLIKSMPDSITLPFHSVKSAFILILASDALLFKYEVNTSSMQNSSSQYNSKYGAGDSYSYSLNKMTTNHSMDNSTYKIKSQNNSNTMVNVAPFNYTTMNINDEYQPKSIIKNYTNYSSSQVPQLSTVDSSSQYDLYKQKEYADLIYKTPNYNNY</sequence>
<feature type="transmembrane region" description="Helical" evidence="1">
    <location>
        <begin position="106"/>
        <end position="130"/>
    </location>
</feature>
<gene>
    <name evidence="2" type="ORF">LY90DRAFT_664072</name>
</gene>
<protein>
    <submittedName>
        <fullName evidence="2">Uncharacterized protein</fullName>
    </submittedName>
</protein>
<reference evidence="2 3" key="1">
    <citation type="submission" date="2016-08" db="EMBL/GenBank/DDBJ databases">
        <title>A Parts List for Fungal Cellulosomes Revealed by Comparative Genomics.</title>
        <authorList>
            <consortium name="DOE Joint Genome Institute"/>
            <person name="Haitjema C.H."/>
            <person name="Gilmore S.P."/>
            <person name="Henske J.K."/>
            <person name="Solomon K.V."/>
            <person name="De Groot R."/>
            <person name="Kuo A."/>
            <person name="Mondo S.J."/>
            <person name="Salamov A.A."/>
            <person name="Labutti K."/>
            <person name="Zhao Z."/>
            <person name="Chiniquy J."/>
            <person name="Barry K."/>
            <person name="Brewer H.M."/>
            <person name="Purvine S.O."/>
            <person name="Wright A.T."/>
            <person name="Boxma B."/>
            <person name="Van Alen T."/>
            <person name="Hackstein J.H."/>
            <person name="Baker S.E."/>
            <person name="Grigoriev I.V."/>
            <person name="O'Malley M.A."/>
        </authorList>
    </citation>
    <scope>NUCLEOTIDE SEQUENCE [LARGE SCALE GENOMIC DNA]</scope>
    <source>
        <strain evidence="2 3">G1</strain>
    </source>
</reference>